<dbReference type="EMBL" id="JANBPK010000969">
    <property type="protein sequence ID" value="KAJ2927664.1"/>
    <property type="molecule type" value="Genomic_DNA"/>
</dbReference>
<dbReference type="AlphaFoldDB" id="A0A9W8J576"/>
<comment type="caution">
    <text evidence="1">The sequence shown here is derived from an EMBL/GenBank/DDBJ whole genome shotgun (WGS) entry which is preliminary data.</text>
</comment>
<name>A0A9W8J576_9AGAR</name>
<gene>
    <name evidence="1" type="ORF">H1R20_g9424</name>
</gene>
<evidence type="ECO:0008006" key="3">
    <source>
        <dbReference type="Google" id="ProtNLM"/>
    </source>
</evidence>
<sequence length="195" mass="21645">MSLPQLAYVPYAHGEPLVAIQEVPEVEDVRNDDRLSGLPLHVLSNVLMHLVDSSLDSNSPYVVHSLISVSHINYRIRDACLRNPALWSKVLSLNGIGPRLLEAIIDRAGTLSLSLSLRGDETLSTTPEVWKILMNNLLQLQHLYIEVDQAYKGIKAKFLLTMLTADAPALEDCVVVFRGQCNIPLNCFVIHGRTP</sequence>
<reference evidence="1" key="1">
    <citation type="submission" date="2022-06" db="EMBL/GenBank/DDBJ databases">
        <title>Genome Sequence of Candolleomyces eurysporus.</title>
        <authorList>
            <person name="Buettner E."/>
        </authorList>
    </citation>
    <scope>NUCLEOTIDE SEQUENCE</scope>
    <source>
        <strain evidence="1">VTCC 930004</strain>
    </source>
</reference>
<dbReference type="Proteomes" id="UP001140091">
    <property type="component" value="Unassembled WGS sequence"/>
</dbReference>
<organism evidence="1 2">
    <name type="scientific">Candolleomyces eurysporus</name>
    <dbReference type="NCBI Taxonomy" id="2828524"/>
    <lineage>
        <taxon>Eukaryota</taxon>
        <taxon>Fungi</taxon>
        <taxon>Dikarya</taxon>
        <taxon>Basidiomycota</taxon>
        <taxon>Agaricomycotina</taxon>
        <taxon>Agaricomycetes</taxon>
        <taxon>Agaricomycetidae</taxon>
        <taxon>Agaricales</taxon>
        <taxon>Agaricineae</taxon>
        <taxon>Psathyrellaceae</taxon>
        <taxon>Candolleomyces</taxon>
    </lineage>
</organism>
<evidence type="ECO:0000313" key="1">
    <source>
        <dbReference type="EMBL" id="KAJ2927664.1"/>
    </source>
</evidence>
<evidence type="ECO:0000313" key="2">
    <source>
        <dbReference type="Proteomes" id="UP001140091"/>
    </source>
</evidence>
<keyword evidence="2" id="KW-1185">Reference proteome</keyword>
<feature type="non-terminal residue" evidence="1">
    <location>
        <position position="195"/>
    </location>
</feature>
<protein>
    <recommendedName>
        <fullName evidence="3">F-box domain-containing protein</fullName>
    </recommendedName>
</protein>
<proteinExistence type="predicted"/>
<accession>A0A9W8J576</accession>